<dbReference type="InterPro" id="IPR013216">
    <property type="entry name" value="Methyltransf_11"/>
</dbReference>
<dbReference type="AlphaFoldDB" id="A0A3B0ZWP6"/>
<dbReference type="EMBL" id="UOFR01000014">
    <property type="protein sequence ID" value="VAW92393.1"/>
    <property type="molecule type" value="Genomic_DNA"/>
</dbReference>
<dbReference type="GO" id="GO:0008757">
    <property type="term" value="F:S-adenosylmethionine-dependent methyltransferase activity"/>
    <property type="evidence" value="ECO:0007669"/>
    <property type="project" value="InterPro"/>
</dbReference>
<protein>
    <submittedName>
        <fullName evidence="2">FIG005121: SAM-dependent methyltransferase</fullName>
        <ecNumber evidence="2">2.1.1.-</ecNumber>
    </submittedName>
</protein>
<organism evidence="2">
    <name type="scientific">hydrothermal vent metagenome</name>
    <dbReference type="NCBI Taxonomy" id="652676"/>
    <lineage>
        <taxon>unclassified sequences</taxon>
        <taxon>metagenomes</taxon>
        <taxon>ecological metagenomes</taxon>
    </lineage>
</organism>
<evidence type="ECO:0000259" key="1">
    <source>
        <dbReference type="Pfam" id="PF08241"/>
    </source>
</evidence>
<keyword evidence="2" id="KW-0489">Methyltransferase</keyword>
<dbReference type="SUPFAM" id="SSF53335">
    <property type="entry name" value="S-adenosyl-L-methionine-dependent methyltransferases"/>
    <property type="match status" value="1"/>
</dbReference>
<keyword evidence="2" id="KW-0808">Transferase</keyword>
<name>A0A3B0ZWP6_9ZZZZ</name>
<dbReference type="InterPro" id="IPR029063">
    <property type="entry name" value="SAM-dependent_MTases_sf"/>
</dbReference>
<evidence type="ECO:0000313" key="2">
    <source>
        <dbReference type="EMBL" id="VAW92393.1"/>
    </source>
</evidence>
<gene>
    <name evidence="2" type="ORF">MNBD_GAMMA21-1289</name>
</gene>
<feature type="domain" description="Methyltransferase type 11" evidence="1">
    <location>
        <begin position="100"/>
        <end position="145"/>
    </location>
</feature>
<dbReference type="EC" id="2.1.1.-" evidence="2"/>
<sequence length="274" mass="31765">MKINWKKRKQVKDKPFNRCGDSVEAWDQLQKWYQTRLGVTLAAQEQALLGETLSNLFGYQLLQVGRLNNDDWLSSSRVSQCNVMDFPPISPLTKTASFQGLPEFLPIQTDCMDIIVLPHVLEFSQQPHAVLREVERVLIPEGHVAMLLFNPFSMWTPWRLGLGWRHKVPWCGRFMSTTRMKDWLALLGFDVVSIQNYFYRPPLQQTAIMQRLSLLDRVGGRLWPILGAAKLVVAKKRLVTLTPIGPRWSRRKARIQTQPGLVEPFHRKQKRNSH</sequence>
<reference evidence="2" key="1">
    <citation type="submission" date="2018-06" db="EMBL/GenBank/DDBJ databases">
        <authorList>
            <person name="Zhirakovskaya E."/>
        </authorList>
    </citation>
    <scope>NUCLEOTIDE SEQUENCE</scope>
</reference>
<dbReference type="Pfam" id="PF08241">
    <property type="entry name" value="Methyltransf_11"/>
    <property type="match status" value="1"/>
</dbReference>
<dbReference type="Gene3D" id="3.40.50.150">
    <property type="entry name" value="Vaccinia Virus protein VP39"/>
    <property type="match status" value="1"/>
</dbReference>
<proteinExistence type="predicted"/>
<dbReference type="GO" id="GO:0032259">
    <property type="term" value="P:methylation"/>
    <property type="evidence" value="ECO:0007669"/>
    <property type="project" value="UniProtKB-KW"/>
</dbReference>
<accession>A0A3B0ZWP6</accession>